<protein>
    <submittedName>
        <fullName evidence="1">Uncharacterized protein</fullName>
    </submittedName>
</protein>
<dbReference type="Proteomes" id="UP000584867">
    <property type="component" value="Unassembled WGS sequence"/>
</dbReference>
<gene>
    <name evidence="1" type="ORF">HDF15_002391</name>
</gene>
<dbReference type="AlphaFoldDB" id="A0A7W7ZQ61"/>
<reference evidence="1 2" key="1">
    <citation type="submission" date="2020-08" db="EMBL/GenBank/DDBJ databases">
        <title>Genomic Encyclopedia of Type Strains, Phase IV (KMG-V): Genome sequencing to study the core and pangenomes of soil and plant-associated prokaryotes.</title>
        <authorList>
            <person name="Whitman W."/>
        </authorList>
    </citation>
    <scope>NUCLEOTIDE SEQUENCE [LARGE SCALE GENOMIC DNA]</scope>
    <source>
        <strain evidence="1 2">X5P3</strain>
    </source>
</reference>
<dbReference type="RefSeq" id="WP_184255625.1">
    <property type="nucleotide sequence ID" value="NZ_JACHIO010000008.1"/>
</dbReference>
<comment type="caution">
    <text evidence="1">The sequence shown here is derived from an EMBL/GenBank/DDBJ whole genome shotgun (WGS) entry which is preliminary data.</text>
</comment>
<name>A0A7W7ZQ61_9BACT</name>
<sequence>MDNEGKRLREIYAEQSDEDLLELHQERQDLTQVAQDALAQVMKDRGLAQPTANDKQVASAAPNLDLRADVLSEGETVAYLFHDAFQAREAMRHMEAAEVDHRIVDWHVVDPERPIHPSGLDLALVVHRKMAGKAASVLHEKLGLFPSHEEGGESGGPLNPVEGLTFLAMFDLKEALIVAQVLGEAGISYLWRDGRDETNELPDEETVAIEVRQSKLEEATALIERRFAALSE</sequence>
<accession>A0A7W7ZQ61</accession>
<proteinExistence type="predicted"/>
<organism evidence="1 2">
    <name type="scientific">Granulicella mallensis</name>
    <dbReference type="NCBI Taxonomy" id="940614"/>
    <lineage>
        <taxon>Bacteria</taxon>
        <taxon>Pseudomonadati</taxon>
        <taxon>Acidobacteriota</taxon>
        <taxon>Terriglobia</taxon>
        <taxon>Terriglobales</taxon>
        <taxon>Acidobacteriaceae</taxon>
        <taxon>Granulicella</taxon>
    </lineage>
</organism>
<evidence type="ECO:0000313" key="2">
    <source>
        <dbReference type="Proteomes" id="UP000584867"/>
    </source>
</evidence>
<dbReference type="EMBL" id="JACHIO010000008">
    <property type="protein sequence ID" value="MBB5064043.1"/>
    <property type="molecule type" value="Genomic_DNA"/>
</dbReference>
<evidence type="ECO:0000313" key="1">
    <source>
        <dbReference type="EMBL" id="MBB5064043.1"/>
    </source>
</evidence>